<feature type="compositionally biased region" description="Polar residues" evidence="1">
    <location>
        <begin position="72"/>
        <end position="87"/>
    </location>
</feature>
<dbReference type="AlphaFoldDB" id="A0AAD5D9D6"/>
<feature type="region of interest" description="Disordered" evidence="1">
    <location>
        <begin position="55"/>
        <end position="112"/>
    </location>
</feature>
<comment type="caution">
    <text evidence="2">The sequence shown here is derived from an EMBL/GenBank/DDBJ whole genome shotgun (WGS) entry which is preliminary data.</text>
</comment>
<dbReference type="Proteomes" id="UP001206925">
    <property type="component" value="Unassembled WGS sequence"/>
</dbReference>
<reference evidence="2" key="1">
    <citation type="submission" date="2022-06" db="EMBL/GenBank/DDBJ databases">
        <title>Uncovering the hologenomic basis of an extraordinary plant invasion.</title>
        <authorList>
            <person name="Bieker V.C."/>
            <person name="Martin M.D."/>
            <person name="Gilbert T."/>
            <person name="Hodgins K."/>
            <person name="Battlay P."/>
            <person name="Petersen B."/>
            <person name="Wilson J."/>
        </authorList>
    </citation>
    <scope>NUCLEOTIDE SEQUENCE</scope>
    <source>
        <strain evidence="2">AA19_3_7</strain>
        <tissue evidence="2">Leaf</tissue>
    </source>
</reference>
<accession>A0AAD5D9D6</accession>
<evidence type="ECO:0000313" key="3">
    <source>
        <dbReference type="Proteomes" id="UP001206925"/>
    </source>
</evidence>
<proteinExistence type="predicted"/>
<protein>
    <submittedName>
        <fullName evidence="2">Uncharacterized protein</fullName>
    </submittedName>
</protein>
<evidence type="ECO:0000256" key="1">
    <source>
        <dbReference type="SAM" id="MobiDB-lite"/>
    </source>
</evidence>
<sequence>MINKIIRQHGHNSSNNLDGALTTIVKMSSRNVVVKEGFADQFQIPKPLSEAITPEPQVQQEAFWQLRKPHTQKNPPNTTPDNIRTPDSTYKKSDTTTSTSKRSFEEPGPISETKLPFDISTITITAATARVYLRARNLCKRKSTVVAAMRDRRTPSFH</sequence>
<gene>
    <name evidence="2" type="ORF">M8C21_003482</name>
</gene>
<organism evidence="2 3">
    <name type="scientific">Ambrosia artemisiifolia</name>
    <name type="common">Common ragweed</name>
    <dbReference type="NCBI Taxonomy" id="4212"/>
    <lineage>
        <taxon>Eukaryota</taxon>
        <taxon>Viridiplantae</taxon>
        <taxon>Streptophyta</taxon>
        <taxon>Embryophyta</taxon>
        <taxon>Tracheophyta</taxon>
        <taxon>Spermatophyta</taxon>
        <taxon>Magnoliopsida</taxon>
        <taxon>eudicotyledons</taxon>
        <taxon>Gunneridae</taxon>
        <taxon>Pentapetalae</taxon>
        <taxon>asterids</taxon>
        <taxon>campanulids</taxon>
        <taxon>Asterales</taxon>
        <taxon>Asteraceae</taxon>
        <taxon>Asteroideae</taxon>
        <taxon>Heliantheae alliance</taxon>
        <taxon>Heliantheae</taxon>
        <taxon>Ambrosia</taxon>
    </lineage>
</organism>
<keyword evidence="3" id="KW-1185">Reference proteome</keyword>
<evidence type="ECO:0000313" key="2">
    <source>
        <dbReference type="EMBL" id="KAI7755642.1"/>
    </source>
</evidence>
<name>A0AAD5D9D6_AMBAR</name>
<dbReference type="EMBL" id="JAMZMK010000963">
    <property type="protein sequence ID" value="KAI7755642.1"/>
    <property type="molecule type" value="Genomic_DNA"/>
</dbReference>